<dbReference type="Proteomes" id="UP001472677">
    <property type="component" value="Unassembled WGS sequence"/>
</dbReference>
<dbReference type="EMBL" id="JBBPBM010000087">
    <property type="protein sequence ID" value="KAK8510309.1"/>
    <property type="molecule type" value="Genomic_DNA"/>
</dbReference>
<keyword evidence="2" id="KW-1185">Reference proteome</keyword>
<evidence type="ECO:0000313" key="2">
    <source>
        <dbReference type="Proteomes" id="UP001472677"/>
    </source>
</evidence>
<name>A0ABR2BTQ1_9ROSI</name>
<sequence length="145" mass="16659">MTSNRMFVLPAIVLPYSQPRIVISRDVVFEEDRGWDWSQETTNIELKWEDIILEDDVSEGDGIVPNVEEDVEEEPHIESEPSSQNIPPIVQGRIIRENRRAPVWQKDYESGSELGLSNEDEEVNNLVLYAIFDPITFEEAAVSEK</sequence>
<organism evidence="1 2">
    <name type="scientific">Hibiscus sabdariffa</name>
    <name type="common">roselle</name>
    <dbReference type="NCBI Taxonomy" id="183260"/>
    <lineage>
        <taxon>Eukaryota</taxon>
        <taxon>Viridiplantae</taxon>
        <taxon>Streptophyta</taxon>
        <taxon>Embryophyta</taxon>
        <taxon>Tracheophyta</taxon>
        <taxon>Spermatophyta</taxon>
        <taxon>Magnoliopsida</taxon>
        <taxon>eudicotyledons</taxon>
        <taxon>Gunneridae</taxon>
        <taxon>Pentapetalae</taxon>
        <taxon>rosids</taxon>
        <taxon>malvids</taxon>
        <taxon>Malvales</taxon>
        <taxon>Malvaceae</taxon>
        <taxon>Malvoideae</taxon>
        <taxon>Hibiscus</taxon>
    </lineage>
</organism>
<accession>A0ABR2BTQ1</accession>
<comment type="caution">
    <text evidence="1">The sequence shown here is derived from an EMBL/GenBank/DDBJ whole genome shotgun (WGS) entry which is preliminary data.</text>
</comment>
<protein>
    <submittedName>
        <fullName evidence="1">Uncharacterized protein</fullName>
    </submittedName>
</protein>
<reference evidence="1 2" key="1">
    <citation type="journal article" date="2024" name="G3 (Bethesda)">
        <title>Genome assembly of Hibiscus sabdariffa L. provides insights into metabolisms of medicinal natural products.</title>
        <authorList>
            <person name="Kim T."/>
        </authorList>
    </citation>
    <scope>NUCLEOTIDE SEQUENCE [LARGE SCALE GENOMIC DNA]</scope>
    <source>
        <strain evidence="1">TK-2024</strain>
        <tissue evidence="1">Old leaves</tissue>
    </source>
</reference>
<proteinExistence type="predicted"/>
<evidence type="ECO:0000313" key="1">
    <source>
        <dbReference type="EMBL" id="KAK8510309.1"/>
    </source>
</evidence>
<gene>
    <name evidence="1" type="ORF">V6N12_073380</name>
</gene>